<proteinExistence type="inferred from homology"/>
<dbReference type="AlphaFoldDB" id="A0A552HXI5"/>
<comment type="caution">
    <text evidence="8">The sequence shown here is derived from an EMBL/GenBank/DDBJ whole genome shotgun (WGS) entry which is preliminary data.</text>
</comment>
<reference evidence="8 9" key="1">
    <citation type="submission" date="2019-01" db="EMBL/GenBank/DDBJ databases">
        <title>Coherence of Microcystis species and biogeography revealed through population genomics.</title>
        <authorList>
            <person name="Perez-Carrascal O.M."/>
            <person name="Terrat Y."/>
            <person name="Giani A."/>
            <person name="Fortin N."/>
            <person name="Tromas N."/>
            <person name="Shapiro B.J."/>
        </authorList>
    </citation>
    <scope>NUCLEOTIDE SEQUENCE [LARGE SCALE GENOMIC DNA]</scope>
    <source>
        <strain evidence="8">Mv_BB_P_19951000_S68D</strain>
    </source>
</reference>
<dbReference type="Gene3D" id="2.40.420.20">
    <property type="match status" value="1"/>
</dbReference>
<dbReference type="Proteomes" id="UP000320674">
    <property type="component" value="Unassembled WGS sequence"/>
</dbReference>
<evidence type="ECO:0000259" key="7">
    <source>
        <dbReference type="Pfam" id="PF25990"/>
    </source>
</evidence>
<dbReference type="InterPro" id="IPR058627">
    <property type="entry name" value="MdtA-like_C"/>
</dbReference>
<dbReference type="EMBL" id="SFAZ01000120">
    <property type="protein sequence ID" value="TRU75930.1"/>
    <property type="molecule type" value="Genomic_DNA"/>
</dbReference>
<dbReference type="InterPro" id="IPR059052">
    <property type="entry name" value="HH_YbhG-like"/>
</dbReference>
<sequence length="476" mass="51076">MQVPVIPKITLKLPRTWTMGILTVGIIGSTATVYLTSRRPAAPTDINHLTVAVKQENLTLEIQASGRVRPIESVNISPKTSGRLTELLVEKGDRVKEGQVIARMEDTEIRTQLIEAQANLSRQEARLAQLLAGSRPEDIAQGRARLSQTEARLAQLLAGSRLEDIAQAQAQLEAAQAKERLAVARLERNRQLLADGAIAEDKLDEATADAESAAANSQEAINQLAKLKNGSRPQEIAQARAEVAEAKSALTELENGSRPQEIAQARAEVAVAKAQVLRVQSQMQDSVVVAPFSGLITQRYASIGAFVTPTTSASSSASATSTSIVALATGLEILAELSEVDISKIKVGQMVQIRTDAYPQKVFQGRVRLIAPEAVRTNNVTSFQVQIAIETGQEKLLSGMNVRLTLLGSSIPQALVVPNVAVLTQNGKTGVLVPNQENKPKFRPVTIGPVIGDKTQVLNGVKVGERVFIDYPEDSP</sequence>
<dbReference type="Pfam" id="PF25881">
    <property type="entry name" value="HH_YBHG"/>
    <property type="match status" value="1"/>
</dbReference>
<evidence type="ECO:0000256" key="3">
    <source>
        <dbReference type="ARBA" id="ARBA00023054"/>
    </source>
</evidence>
<feature type="domain" description="Multidrug resistance protein MdtA-like C-terminal permuted SH3" evidence="6">
    <location>
        <begin position="413"/>
        <end position="470"/>
    </location>
</feature>
<protein>
    <submittedName>
        <fullName evidence="8">Efflux RND transporter periplasmic adaptor subunit</fullName>
    </submittedName>
</protein>
<dbReference type="GO" id="GO:0016020">
    <property type="term" value="C:membrane"/>
    <property type="evidence" value="ECO:0007669"/>
    <property type="project" value="InterPro"/>
</dbReference>
<evidence type="ECO:0000259" key="6">
    <source>
        <dbReference type="Pfam" id="PF25967"/>
    </source>
</evidence>
<dbReference type="GO" id="GO:0030313">
    <property type="term" value="C:cell envelope"/>
    <property type="evidence" value="ECO:0007669"/>
    <property type="project" value="UniProtKB-SubCell"/>
</dbReference>
<dbReference type="PRINTS" id="PR01490">
    <property type="entry name" value="RTXTOXIND"/>
</dbReference>
<feature type="domain" description="YbhG-like alpha-helical hairpin" evidence="5">
    <location>
        <begin position="141"/>
        <end position="254"/>
    </location>
</feature>
<dbReference type="Pfam" id="PF25967">
    <property type="entry name" value="RND-MFP_C"/>
    <property type="match status" value="1"/>
</dbReference>
<evidence type="ECO:0000256" key="2">
    <source>
        <dbReference type="ARBA" id="ARBA00009477"/>
    </source>
</evidence>
<evidence type="ECO:0000259" key="5">
    <source>
        <dbReference type="Pfam" id="PF25881"/>
    </source>
</evidence>
<evidence type="ECO:0000256" key="4">
    <source>
        <dbReference type="SAM" id="Coils"/>
    </source>
</evidence>
<organism evidence="8 9">
    <name type="scientific">Microcystis viridis Mv_BB_P_19951000_S68D</name>
    <dbReference type="NCBI Taxonomy" id="2486270"/>
    <lineage>
        <taxon>Bacteria</taxon>
        <taxon>Bacillati</taxon>
        <taxon>Cyanobacteriota</taxon>
        <taxon>Cyanophyceae</taxon>
        <taxon>Oscillatoriophycideae</taxon>
        <taxon>Chroococcales</taxon>
        <taxon>Microcystaceae</taxon>
        <taxon>Microcystis</taxon>
    </lineage>
</organism>
<dbReference type="Pfam" id="PF25990">
    <property type="entry name" value="Beta-barrel_YknX"/>
    <property type="match status" value="1"/>
</dbReference>
<dbReference type="PANTHER" id="PTHR32347">
    <property type="entry name" value="EFFLUX SYSTEM COMPONENT YKNX-RELATED"/>
    <property type="match status" value="1"/>
</dbReference>
<comment type="similarity">
    <text evidence="2">Belongs to the membrane fusion protein (MFP) (TC 8.A.1) family.</text>
</comment>
<evidence type="ECO:0000313" key="8">
    <source>
        <dbReference type="EMBL" id="TRU75930.1"/>
    </source>
</evidence>
<name>A0A552HXI5_MICVR</name>
<dbReference type="Gene3D" id="2.40.50.100">
    <property type="match status" value="1"/>
</dbReference>
<dbReference type="InterPro" id="IPR006143">
    <property type="entry name" value="RND_pump_MFP"/>
</dbReference>
<dbReference type="SUPFAM" id="SSF111369">
    <property type="entry name" value="HlyD-like secretion proteins"/>
    <property type="match status" value="2"/>
</dbReference>
<evidence type="ECO:0000313" key="9">
    <source>
        <dbReference type="Proteomes" id="UP000320674"/>
    </source>
</evidence>
<feature type="coiled-coil region" evidence="4">
    <location>
        <begin position="165"/>
        <end position="282"/>
    </location>
</feature>
<dbReference type="PANTHER" id="PTHR32347:SF14">
    <property type="entry name" value="EFFLUX SYSTEM COMPONENT YKNX-RELATED"/>
    <property type="match status" value="1"/>
</dbReference>
<dbReference type="Gene3D" id="1.10.287.470">
    <property type="entry name" value="Helix hairpin bin"/>
    <property type="match status" value="1"/>
</dbReference>
<comment type="subcellular location">
    <subcellularLocation>
        <location evidence="1">Cell envelope</location>
    </subcellularLocation>
</comment>
<dbReference type="NCBIfam" id="TIGR01730">
    <property type="entry name" value="RND_mfp"/>
    <property type="match status" value="1"/>
</dbReference>
<dbReference type="InterPro" id="IPR058636">
    <property type="entry name" value="Beta-barrel_YknX"/>
</dbReference>
<feature type="domain" description="YknX-like beta-barrel" evidence="7">
    <location>
        <begin position="332"/>
        <end position="404"/>
    </location>
</feature>
<accession>A0A552HXI5</accession>
<evidence type="ECO:0000256" key="1">
    <source>
        <dbReference type="ARBA" id="ARBA00004196"/>
    </source>
</evidence>
<dbReference type="InterPro" id="IPR050465">
    <property type="entry name" value="UPF0194_transport"/>
</dbReference>
<gene>
    <name evidence="8" type="ORF">EWV77_07845</name>
</gene>
<keyword evidence="3 4" id="KW-0175">Coiled coil</keyword>
<dbReference type="GO" id="GO:0022857">
    <property type="term" value="F:transmembrane transporter activity"/>
    <property type="evidence" value="ECO:0007669"/>
    <property type="project" value="InterPro"/>
</dbReference>
<dbReference type="Gene3D" id="2.40.30.170">
    <property type="match status" value="1"/>
</dbReference>